<dbReference type="HOGENOM" id="CLU_1928431_0_0_1"/>
<gene>
    <name evidence="1" type="ORF">PISMIDRAFT_680596</name>
</gene>
<dbReference type="EMBL" id="KN833743">
    <property type="protein sequence ID" value="KIK22087.1"/>
    <property type="molecule type" value="Genomic_DNA"/>
</dbReference>
<reference evidence="1 2" key="1">
    <citation type="submission" date="2014-04" db="EMBL/GenBank/DDBJ databases">
        <authorList>
            <consortium name="DOE Joint Genome Institute"/>
            <person name="Kuo A."/>
            <person name="Kohler A."/>
            <person name="Costa M.D."/>
            <person name="Nagy L.G."/>
            <person name="Floudas D."/>
            <person name="Copeland A."/>
            <person name="Barry K.W."/>
            <person name="Cichocki N."/>
            <person name="Veneault-Fourrey C."/>
            <person name="LaButti K."/>
            <person name="Lindquist E.A."/>
            <person name="Lipzen A."/>
            <person name="Lundell T."/>
            <person name="Morin E."/>
            <person name="Murat C."/>
            <person name="Sun H."/>
            <person name="Tunlid A."/>
            <person name="Henrissat B."/>
            <person name="Grigoriev I.V."/>
            <person name="Hibbett D.S."/>
            <person name="Martin F."/>
            <person name="Nordberg H.P."/>
            <person name="Cantor M.N."/>
            <person name="Hua S.X."/>
        </authorList>
    </citation>
    <scope>NUCLEOTIDE SEQUENCE [LARGE SCALE GENOMIC DNA]</scope>
    <source>
        <strain evidence="1 2">441</strain>
    </source>
</reference>
<protein>
    <submittedName>
        <fullName evidence="1">Uncharacterized protein</fullName>
    </submittedName>
</protein>
<evidence type="ECO:0000313" key="2">
    <source>
        <dbReference type="Proteomes" id="UP000054018"/>
    </source>
</evidence>
<sequence length="131" mass="14679">MKRLFANPSFRPPYSYKLETDTCYDTCISVILPVIANDVMLSSARSLTSAYRLGNTIGGLRNWLVKVESVREDGGEHEPRTLVSQEVAEICALVQLSGVAMCCTYYQSYTLYGGVRVLRRVRQEPTEASVF</sequence>
<evidence type="ECO:0000313" key="1">
    <source>
        <dbReference type="EMBL" id="KIK22087.1"/>
    </source>
</evidence>
<dbReference type="AlphaFoldDB" id="A0A0C9ZHW5"/>
<organism evidence="1 2">
    <name type="scientific">Pisolithus microcarpus 441</name>
    <dbReference type="NCBI Taxonomy" id="765257"/>
    <lineage>
        <taxon>Eukaryota</taxon>
        <taxon>Fungi</taxon>
        <taxon>Dikarya</taxon>
        <taxon>Basidiomycota</taxon>
        <taxon>Agaricomycotina</taxon>
        <taxon>Agaricomycetes</taxon>
        <taxon>Agaricomycetidae</taxon>
        <taxon>Boletales</taxon>
        <taxon>Sclerodermatineae</taxon>
        <taxon>Pisolithaceae</taxon>
        <taxon>Pisolithus</taxon>
    </lineage>
</organism>
<reference evidence="2" key="2">
    <citation type="submission" date="2015-01" db="EMBL/GenBank/DDBJ databases">
        <title>Evolutionary Origins and Diversification of the Mycorrhizal Mutualists.</title>
        <authorList>
            <consortium name="DOE Joint Genome Institute"/>
            <consortium name="Mycorrhizal Genomics Consortium"/>
            <person name="Kohler A."/>
            <person name="Kuo A."/>
            <person name="Nagy L.G."/>
            <person name="Floudas D."/>
            <person name="Copeland A."/>
            <person name="Barry K.W."/>
            <person name="Cichocki N."/>
            <person name="Veneault-Fourrey C."/>
            <person name="LaButti K."/>
            <person name="Lindquist E.A."/>
            <person name="Lipzen A."/>
            <person name="Lundell T."/>
            <person name="Morin E."/>
            <person name="Murat C."/>
            <person name="Riley R."/>
            <person name="Ohm R."/>
            <person name="Sun H."/>
            <person name="Tunlid A."/>
            <person name="Henrissat B."/>
            <person name="Grigoriev I.V."/>
            <person name="Hibbett D.S."/>
            <person name="Martin F."/>
        </authorList>
    </citation>
    <scope>NUCLEOTIDE SEQUENCE [LARGE SCALE GENOMIC DNA]</scope>
    <source>
        <strain evidence="2">441</strain>
    </source>
</reference>
<dbReference type="OrthoDB" id="5464at2759"/>
<proteinExistence type="predicted"/>
<name>A0A0C9ZHW5_9AGAM</name>
<accession>A0A0C9ZHW5</accession>
<dbReference type="Proteomes" id="UP000054018">
    <property type="component" value="Unassembled WGS sequence"/>
</dbReference>
<keyword evidence="2" id="KW-1185">Reference proteome</keyword>